<protein>
    <recommendedName>
        <fullName evidence="3">DUF4225 domain-containing protein</fullName>
    </recommendedName>
</protein>
<dbReference type="InterPro" id="IPR025320">
    <property type="entry name" value="DUF4225"/>
</dbReference>
<comment type="caution">
    <text evidence="1">The sequence shown here is derived from an EMBL/GenBank/DDBJ whole genome shotgun (WGS) entry which is preliminary data.</text>
</comment>
<accession>A0A0H3PUC2</accession>
<proteinExistence type="predicted"/>
<dbReference type="AlphaFoldDB" id="A0A0H3PUC2"/>
<gene>
    <name evidence="1" type="ORF">ECH7EC869_1401</name>
</gene>
<dbReference type="Pfam" id="PF13988">
    <property type="entry name" value="DUF4225"/>
    <property type="match status" value="1"/>
</dbReference>
<name>A0A0H3PUC2_ECO5C</name>
<organism evidence="1 2">
    <name type="scientific">Escherichia coli O157:H7 (strain EC869)</name>
    <dbReference type="NCBI Taxonomy" id="478008"/>
    <lineage>
        <taxon>Bacteria</taxon>
        <taxon>Pseudomonadati</taxon>
        <taxon>Pseudomonadota</taxon>
        <taxon>Gammaproteobacteria</taxon>
        <taxon>Enterobacterales</taxon>
        <taxon>Enterobacteriaceae</taxon>
        <taxon>Escherichia</taxon>
    </lineage>
</organism>
<evidence type="ECO:0008006" key="3">
    <source>
        <dbReference type="Google" id="ProtNLM"/>
    </source>
</evidence>
<sequence>MGTAAISHLRYDLNKYALSLRKTATLASTFFIESPLVRFEYLQEIENTINDITHRFNSSYDINEKARLINELKMESETARKEYQLFRQGNYDKYITTDIFEEHGLIKYVNLSFDIVASVGQVVGGVGALKFGKVVHSNRIKGIGVTLVAHGANNFYESLSPLFFNEYDSGPIRELYRVIAKKMGGDINSADYAYSIVDFSITAYGGYSGMKIVPKYNRLIRPSLGNRPGTGRLFHYTSVDFKNKFSLKPPPLKIIQISSTVKKFKVTFYDENTNLRIKHGLNNHMPHQLLMNISGTTTGAGIQ</sequence>
<evidence type="ECO:0000313" key="1">
    <source>
        <dbReference type="EMBL" id="EDU93056.1"/>
    </source>
</evidence>
<dbReference type="EMBL" id="ABHU01000002">
    <property type="protein sequence ID" value="EDU93056.1"/>
    <property type="molecule type" value="Genomic_DNA"/>
</dbReference>
<evidence type="ECO:0000313" key="2">
    <source>
        <dbReference type="Proteomes" id="UP000004641"/>
    </source>
</evidence>
<dbReference type="Proteomes" id="UP000004641">
    <property type="component" value="Unassembled WGS sequence"/>
</dbReference>
<dbReference type="BioCyc" id="ECOL478008-HMP:G76-486514-MONOMER"/>
<dbReference type="RefSeq" id="WP_000536184.1">
    <property type="nucleotide sequence ID" value="NZ_ABHU01000002.1"/>
</dbReference>
<reference evidence="1 2" key="1">
    <citation type="journal article" date="2011" name="Appl. Environ. Microbiol.">
        <title>Genome signatures of Escherichia coli O157:H7 isolates from the bovine host reservoir.</title>
        <authorList>
            <person name="Eppinger M."/>
            <person name="Mammel M.K."/>
            <person name="Leclerc J.E."/>
            <person name="Ravel J."/>
            <person name="Cebula T.A."/>
        </authorList>
    </citation>
    <scope>NUCLEOTIDE SEQUENCE [LARGE SCALE GENOMIC DNA]</scope>
    <source>
        <strain evidence="1 2">EC869</strain>
    </source>
</reference>